<dbReference type="KEGG" id="eiv:EIN_205280"/>
<dbReference type="AlphaFoldDB" id="A0A0A1U9F1"/>
<sequence>MIFVKDVPLFKETYEQELRANPSDSDIRFAFNRCNMRIDNETRKYESLLTKIQECHAPRLVYLDAASKASNQSELSSRISLVKDEVTLLEKNNDLALDQLIAVRKAEKDLKLKAYPDKVKSIEAEFEEFKDKYNKRKFKKASKPVEAPKEVKKDEKKEEKVKKPKDEEKEAMKKVDKLRREELCGKWMKNTITEKQLKKIEKHADMKFQKVCDWQTQGDLDPFGFQMNTARLELFRADNGRVFGAFLKGINGGKVNFLFTIREDKVKFFDLKEGMEPFVFRYERPFKIIFGGKLQIGDLDVKISLVKSRYGFNIGSFEAKSVQLCYNYGDEENALYGADSCKGKVMYDLTPAQF</sequence>
<dbReference type="EMBL" id="KB206455">
    <property type="protein sequence ID" value="ELP91611.1"/>
    <property type="molecule type" value="Genomic_DNA"/>
</dbReference>
<dbReference type="RefSeq" id="XP_004258382.1">
    <property type="nucleotide sequence ID" value="XM_004258334.1"/>
</dbReference>
<accession>A0A0A1U9F1</accession>
<feature type="region of interest" description="Disordered" evidence="1">
    <location>
        <begin position="140"/>
        <end position="172"/>
    </location>
</feature>
<dbReference type="VEuPathDB" id="AmoebaDB:EIN_205280"/>
<reference evidence="2 3" key="1">
    <citation type="submission" date="2012-10" db="EMBL/GenBank/DDBJ databases">
        <authorList>
            <person name="Zafar N."/>
            <person name="Inman J."/>
            <person name="Hall N."/>
            <person name="Lorenzi H."/>
            <person name="Caler E."/>
        </authorList>
    </citation>
    <scope>NUCLEOTIDE SEQUENCE [LARGE SCALE GENOMIC DNA]</scope>
    <source>
        <strain evidence="2 3">IP1</strain>
    </source>
</reference>
<evidence type="ECO:0000313" key="3">
    <source>
        <dbReference type="Proteomes" id="UP000014680"/>
    </source>
</evidence>
<name>A0A0A1U9F1_ENTIV</name>
<feature type="compositionally biased region" description="Basic and acidic residues" evidence="1">
    <location>
        <begin position="146"/>
        <end position="172"/>
    </location>
</feature>
<dbReference type="Proteomes" id="UP000014680">
    <property type="component" value="Unassembled WGS sequence"/>
</dbReference>
<gene>
    <name evidence="2" type="ORF">EIN_205280</name>
</gene>
<evidence type="ECO:0000313" key="2">
    <source>
        <dbReference type="EMBL" id="ELP91611.1"/>
    </source>
</evidence>
<keyword evidence="3" id="KW-1185">Reference proteome</keyword>
<dbReference type="GeneID" id="14890655"/>
<protein>
    <submittedName>
        <fullName evidence="2">Uncharacterized protein</fullName>
    </submittedName>
</protein>
<organism evidence="2 3">
    <name type="scientific">Entamoeba invadens IP1</name>
    <dbReference type="NCBI Taxonomy" id="370355"/>
    <lineage>
        <taxon>Eukaryota</taxon>
        <taxon>Amoebozoa</taxon>
        <taxon>Evosea</taxon>
        <taxon>Archamoebae</taxon>
        <taxon>Mastigamoebida</taxon>
        <taxon>Entamoebidae</taxon>
        <taxon>Entamoeba</taxon>
    </lineage>
</organism>
<proteinExistence type="predicted"/>
<evidence type="ECO:0000256" key="1">
    <source>
        <dbReference type="SAM" id="MobiDB-lite"/>
    </source>
</evidence>